<protein>
    <recommendedName>
        <fullName evidence="1">Retrovirus-related Pol polyprotein from transposon TNT 1-94-like beta-barrel domain-containing protein</fullName>
    </recommendedName>
</protein>
<dbReference type="InterPro" id="IPR054722">
    <property type="entry name" value="PolX-like_BBD"/>
</dbReference>
<sequence length="290" mass="32566">MIAISIKEEHRNQTHKMSVEHQPKANLIVGKQKVNKVNSNSVAIKARPPKIRNQKQTNHAGTVDRLDTEPSFVLIKRLRLGRQLSMVVGGYSRASTSGATEEYVFVQPEFLTIYEPCDWLIDIGVNVHVCAEKYLFVSYQAITGRTVSMGNSSIVEVLGVGSVDLKFPLGRILSLSRVHHVPTQFGIFVGKGYLDDGLFKVRVENDKNDIFDSIVLNIESSTLWHSSTSLTHEELDIPRWSKRARIVKDFGSDFVTYNIEDDPITFKDATASSEAKQWKEAIKSDMDSIV</sequence>
<dbReference type="Pfam" id="PF22936">
    <property type="entry name" value="Pol_BBD"/>
    <property type="match status" value="1"/>
</dbReference>
<gene>
    <name evidence="2" type="ORF">Scaly_0683400</name>
</gene>
<evidence type="ECO:0000313" key="2">
    <source>
        <dbReference type="EMBL" id="KAL0375658.1"/>
    </source>
</evidence>
<organism evidence="2">
    <name type="scientific">Sesamum calycinum</name>
    <dbReference type="NCBI Taxonomy" id="2727403"/>
    <lineage>
        <taxon>Eukaryota</taxon>
        <taxon>Viridiplantae</taxon>
        <taxon>Streptophyta</taxon>
        <taxon>Embryophyta</taxon>
        <taxon>Tracheophyta</taxon>
        <taxon>Spermatophyta</taxon>
        <taxon>Magnoliopsida</taxon>
        <taxon>eudicotyledons</taxon>
        <taxon>Gunneridae</taxon>
        <taxon>Pentapetalae</taxon>
        <taxon>asterids</taxon>
        <taxon>lamiids</taxon>
        <taxon>Lamiales</taxon>
        <taxon>Pedaliaceae</taxon>
        <taxon>Sesamum</taxon>
    </lineage>
</organism>
<reference evidence="2" key="2">
    <citation type="journal article" date="2024" name="Plant">
        <title>Genomic evolution and insights into agronomic trait innovations of Sesamum species.</title>
        <authorList>
            <person name="Miao H."/>
            <person name="Wang L."/>
            <person name="Qu L."/>
            <person name="Liu H."/>
            <person name="Sun Y."/>
            <person name="Le M."/>
            <person name="Wang Q."/>
            <person name="Wei S."/>
            <person name="Zheng Y."/>
            <person name="Lin W."/>
            <person name="Duan Y."/>
            <person name="Cao H."/>
            <person name="Xiong S."/>
            <person name="Wang X."/>
            <person name="Wei L."/>
            <person name="Li C."/>
            <person name="Ma Q."/>
            <person name="Ju M."/>
            <person name="Zhao R."/>
            <person name="Li G."/>
            <person name="Mu C."/>
            <person name="Tian Q."/>
            <person name="Mei H."/>
            <person name="Zhang T."/>
            <person name="Gao T."/>
            <person name="Zhang H."/>
        </authorList>
    </citation>
    <scope>NUCLEOTIDE SEQUENCE</scope>
    <source>
        <strain evidence="2">KEN8</strain>
    </source>
</reference>
<dbReference type="EMBL" id="JACGWM010000004">
    <property type="protein sequence ID" value="KAL0375658.1"/>
    <property type="molecule type" value="Genomic_DNA"/>
</dbReference>
<feature type="domain" description="Retrovirus-related Pol polyprotein from transposon TNT 1-94-like beta-barrel" evidence="1">
    <location>
        <begin position="119"/>
        <end position="183"/>
    </location>
</feature>
<name>A0AAW2R6L8_9LAMI</name>
<evidence type="ECO:0000259" key="1">
    <source>
        <dbReference type="Pfam" id="PF22936"/>
    </source>
</evidence>
<dbReference type="PANTHER" id="PTHR47592">
    <property type="entry name" value="PBF68 PROTEIN"/>
    <property type="match status" value="1"/>
</dbReference>
<proteinExistence type="predicted"/>
<dbReference type="AlphaFoldDB" id="A0AAW2R6L8"/>
<dbReference type="PANTHER" id="PTHR47592:SF27">
    <property type="entry name" value="OS08G0421700 PROTEIN"/>
    <property type="match status" value="1"/>
</dbReference>
<comment type="caution">
    <text evidence="2">The sequence shown here is derived from an EMBL/GenBank/DDBJ whole genome shotgun (WGS) entry which is preliminary data.</text>
</comment>
<reference evidence="2" key="1">
    <citation type="submission" date="2020-06" db="EMBL/GenBank/DDBJ databases">
        <authorList>
            <person name="Li T."/>
            <person name="Hu X."/>
            <person name="Zhang T."/>
            <person name="Song X."/>
            <person name="Zhang H."/>
            <person name="Dai N."/>
            <person name="Sheng W."/>
            <person name="Hou X."/>
            <person name="Wei L."/>
        </authorList>
    </citation>
    <scope>NUCLEOTIDE SEQUENCE</scope>
    <source>
        <strain evidence="2">KEN8</strain>
        <tissue evidence="2">Leaf</tissue>
    </source>
</reference>
<accession>A0AAW2R6L8</accession>